<comment type="cofactor">
    <cofactor evidence="2">
        <name>[4Fe-4S] cluster</name>
        <dbReference type="ChEBI" id="CHEBI:49883"/>
    </cofactor>
</comment>
<dbReference type="GO" id="GO:0046872">
    <property type="term" value="F:metal ion binding"/>
    <property type="evidence" value="ECO:0007669"/>
    <property type="project" value="UniProtKB-KW"/>
</dbReference>
<dbReference type="CDD" id="cd10557">
    <property type="entry name" value="NarH_beta-like"/>
    <property type="match status" value="1"/>
</dbReference>
<keyword evidence="4" id="KW-0813">Transport</keyword>
<keyword evidence="6" id="KW-0479">Metal-binding</keyword>
<dbReference type="Pfam" id="PF14711">
    <property type="entry name" value="Nitr_red_bet_C"/>
    <property type="match status" value="1"/>
</dbReference>
<evidence type="ECO:0000256" key="7">
    <source>
        <dbReference type="ARBA" id="ARBA00022737"/>
    </source>
</evidence>
<dbReference type="InterPro" id="IPR006547">
    <property type="entry name" value="NO3_Rdtase_bsu"/>
</dbReference>
<keyword evidence="12" id="KW-0560">Oxidoreductase</keyword>
<evidence type="ECO:0000256" key="5">
    <source>
        <dbReference type="ARBA" id="ARBA00022485"/>
    </source>
</evidence>
<keyword evidence="5" id="KW-0004">4Fe-4S</keyword>
<proteinExistence type="predicted"/>
<dbReference type="PANTHER" id="PTHR43518:SF1">
    <property type="entry name" value="RESPIRATORY NITRATE REDUCTASE 1 BETA CHAIN"/>
    <property type="match status" value="1"/>
</dbReference>
<gene>
    <name evidence="12" type="ORF">MNBD_PLANCTO02-424</name>
</gene>
<reference evidence="12" key="1">
    <citation type="submission" date="2018-06" db="EMBL/GenBank/DDBJ databases">
        <authorList>
            <person name="Zhirakovskaya E."/>
        </authorList>
    </citation>
    <scope>NUCLEOTIDE SEQUENCE</scope>
</reference>
<dbReference type="Pfam" id="PF13247">
    <property type="entry name" value="Fer4_11"/>
    <property type="match status" value="1"/>
</dbReference>
<dbReference type="SUPFAM" id="SSF54862">
    <property type="entry name" value="4Fe-4S ferredoxins"/>
    <property type="match status" value="1"/>
</dbReference>
<dbReference type="PANTHER" id="PTHR43518">
    <property type="entry name" value="NITRATE REDUCTASE BETA SUBUNIT"/>
    <property type="match status" value="1"/>
</dbReference>
<evidence type="ECO:0000256" key="3">
    <source>
        <dbReference type="ARBA" id="ARBA00004196"/>
    </source>
</evidence>
<evidence type="ECO:0000256" key="6">
    <source>
        <dbReference type="ARBA" id="ARBA00022723"/>
    </source>
</evidence>
<comment type="cofactor">
    <cofactor evidence="1">
        <name>[3Fe-4S] cluster</name>
        <dbReference type="ChEBI" id="CHEBI:21137"/>
    </cofactor>
</comment>
<evidence type="ECO:0000256" key="8">
    <source>
        <dbReference type="ARBA" id="ARBA00022982"/>
    </source>
</evidence>
<evidence type="ECO:0000256" key="2">
    <source>
        <dbReference type="ARBA" id="ARBA00001966"/>
    </source>
</evidence>
<organism evidence="12">
    <name type="scientific">hydrothermal vent metagenome</name>
    <dbReference type="NCBI Taxonomy" id="652676"/>
    <lineage>
        <taxon>unclassified sequences</taxon>
        <taxon>metagenomes</taxon>
        <taxon>ecological metagenomes</taxon>
    </lineage>
</organism>
<comment type="subcellular location">
    <subcellularLocation>
        <location evidence="3">Cell envelope</location>
    </subcellularLocation>
</comment>
<dbReference type="Gene3D" id="3.30.70.20">
    <property type="match status" value="3"/>
</dbReference>
<name>A0A3B1E8E8_9ZZZZ</name>
<evidence type="ECO:0000256" key="1">
    <source>
        <dbReference type="ARBA" id="ARBA00001927"/>
    </source>
</evidence>
<dbReference type="InterPro" id="IPR038262">
    <property type="entry name" value="Nitr_red_bet_C_sf"/>
</dbReference>
<dbReference type="GO" id="GO:0008940">
    <property type="term" value="F:nitrate reductase activity"/>
    <property type="evidence" value="ECO:0007669"/>
    <property type="project" value="InterPro"/>
</dbReference>
<dbReference type="FunFam" id="3.30.70.20:FF:000010">
    <property type="entry name" value="Respiratory nitrate reductase beta subunit"/>
    <property type="match status" value="1"/>
</dbReference>
<evidence type="ECO:0000256" key="10">
    <source>
        <dbReference type="ARBA" id="ARBA00023014"/>
    </source>
</evidence>
<evidence type="ECO:0000259" key="11">
    <source>
        <dbReference type="PROSITE" id="PS51379"/>
    </source>
</evidence>
<sequence length="497" mass="56289">MNVRSQVSMVFHLDKCIGCHTCSVACKNIWTDRKGAEYMWWNNVETKPGTGYPTKWEDQDAYKGGWEKNGSDKLSIKSTSRSKLIPNIFHMPHMPSMDDYYEPWTYDYQNLFNAPPGADQPTAEPISMITGEKIDVQSGPNWDDDLGGSPLYAENDPNLKGLSEQQRAELSAVERLVFFYLPRICNHCLNPCCVAACPSGALYKRGEDGIVLIDQKKCRAWRSCVAACPYKKTYFNWYTGKSEKCILCFPRLETGQAPACFHSCVGRIRYLGVLLYDADRIEEIAKLPDDELVEGHRSMILDPHDPEVIAGAKKSGIPDGVIDTAQRSPVYKFVKEWKIALPPHIEYRTLPMLFYVPPMSPVISNKENGTISHISENLFHDIDESRIPMKFLANLLGAGHEGVVRSALVKQKAVRWHRRAVTVGDVDRELADRMLKEANCTVEEADAIYKLTTLCKFEDRFVIPPMYREQAIEMIKEPHEHRTEAGFGFVGGPRRGN</sequence>
<dbReference type="EMBL" id="UOGL01000521">
    <property type="protein sequence ID" value="VAX41217.1"/>
    <property type="molecule type" value="Genomic_DNA"/>
</dbReference>
<keyword evidence="8" id="KW-0249">Electron transport</keyword>
<dbReference type="GO" id="GO:0051539">
    <property type="term" value="F:4 iron, 4 sulfur cluster binding"/>
    <property type="evidence" value="ECO:0007669"/>
    <property type="project" value="UniProtKB-KW"/>
</dbReference>
<keyword evidence="9" id="KW-0408">Iron</keyword>
<dbReference type="GO" id="GO:0009061">
    <property type="term" value="P:anaerobic respiration"/>
    <property type="evidence" value="ECO:0007669"/>
    <property type="project" value="TreeGrafter"/>
</dbReference>
<dbReference type="GO" id="GO:0009325">
    <property type="term" value="C:nitrate reductase complex"/>
    <property type="evidence" value="ECO:0007669"/>
    <property type="project" value="InterPro"/>
</dbReference>
<feature type="domain" description="4Fe-4S ferredoxin-type" evidence="11">
    <location>
        <begin position="209"/>
        <end position="238"/>
    </location>
</feature>
<dbReference type="InterPro" id="IPR029263">
    <property type="entry name" value="Nitr_red_bet_C"/>
</dbReference>
<dbReference type="PROSITE" id="PS51379">
    <property type="entry name" value="4FE4S_FER_2"/>
    <property type="match status" value="3"/>
</dbReference>
<dbReference type="GO" id="GO:0009055">
    <property type="term" value="F:electron transfer activity"/>
    <property type="evidence" value="ECO:0007669"/>
    <property type="project" value="TreeGrafter"/>
</dbReference>
<dbReference type="GO" id="GO:0042126">
    <property type="term" value="P:nitrate metabolic process"/>
    <property type="evidence" value="ECO:0007669"/>
    <property type="project" value="InterPro"/>
</dbReference>
<protein>
    <submittedName>
        <fullName evidence="12">Respiratory nitrate reductase beta chain</fullName>
        <ecNumber evidence="12">1.7.99.4</ecNumber>
    </submittedName>
</protein>
<dbReference type="EC" id="1.7.99.4" evidence="12"/>
<feature type="domain" description="4Fe-4S ferredoxin-type" evidence="11">
    <location>
        <begin position="176"/>
        <end position="207"/>
    </location>
</feature>
<evidence type="ECO:0000256" key="9">
    <source>
        <dbReference type="ARBA" id="ARBA00023004"/>
    </source>
</evidence>
<feature type="domain" description="4Fe-4S ferredoxin-type" evidence="11">
    <location>
        <begin position="7"/>
        <end position="36"/>
    </location>
</feature>
<evidence type="ECO:0000256" key="4">
    <source>
        <dbReference type="ARBA" id="ARBA00022448"/>
    </source>
</evidence>
<evidence type="ECO:0000313" key="12">
    <source>
        <dbReference type="EMBL" id="VAX41217.1"/>
    </source>
</evidence>
<dbReference type="NCBIfam" id="TIGR01660">
    <property type="entry name" value="narH"/>
    <property type="match status" value="1"/>
</dbReference>
<dbReference type="InterPro" id="IPR017896">
    <property type="entry name" value="4Fe4S_Fe-S-bd"/>
</dbReference>
<dbReference type="GO" id="GO:0030313">
    <property type="term" value="C:cell envelope"/>
    <property type="evidence" value="ECO:0007669"/>
    <property type="project" value="UniProtKB-SubCell"/>
</dbReference>
<keyword evidence="10" id="KW-0411">Iron-sulfur</keyword>
<keyword evidence="7" id="KW-0677">Repeat</keyword>
<dbReference type="AlphaFoldDB" id="A0A3B1E8E8"/>
<dbReference type="GO" id="GO:0016020">
    <property type="term" value="C:membrane"/>
    <property type="evidence" value="ECO:0007669"/>
    <property type="project" value="TreeGrafter"/>
</dbReference>
<dbReference type="Gene3D" id="1.10.3650.10">
    <property type="entry name" value="nitrate reductase domain like"/>
    <property type="match status" value="1"/>
</dbReference>
<accession>A0A3B1E8E8</accession>